<dbReference type="InterPro" id="IPR014746">
    <property type="entry name" value="Gln_synth/guanido_kin_cat_dom"/>
</dbReference>
<sequence>MLVGTIWNPAGLILAKTVPVARAEAFVTGLGASPTWNAFASDRGTAFTAAMGTIGDHRLRLDPDAVRIFADGLAWGPATMVTQAGEPLGECTRSALRRAEDRLASAGITALVGHELEFTLFDADGSPLPPDTWAPYSLAGVVRFEAFVREVYTRAAEVDLALEHVHAEFGPHQLECSLAPRTPVAAADDLVLARLIIGRAARATGLIASFSPKPLTDSVGNGAHQHVSLARDGAPLLSGGDGPHGLTRDGGAAIAGIVGALHEIQAALAGSILSCARLLPGTWAGAFAAWGLENREVAVRLIAGDAAAANLEVKVIDPSTSGYLASAAMLGAALRGVEDALPMPTEAAGDPGDLSAAAREAAGIVALATVHMEAITALEGSELARRILGSPLVDAVVAVRRHEHQHHGDASQEQLIDRFRFAWSV</sequence>
<comment type="caution">
    <text evidence="6">The sequence shown here is derived from an EMBL/GenBank/DDBJ whole genome shotgun (WGS) entry which is preliminary data.</text>
</comment>
<dbReference type="PROSITE" id="PS51987">
    <property type="entry name" value="GS_CATALYTIC"/>
    <property type="match status" value="1"/>
</dbReference>
<dbReference type="Gene3D" id="3.30.590.10">
    <property type="entry name" value="Glutamine synthetase/guanido kinase, catalytic domain"/>
    <property type="match status" value="1"/>
</dbReference>
<name>A0AA94HPR4_9MICO</name>
<dbReference type="PANTHER" id="PTHR43785:SF12">
    <property type="entry name" value="TYPE-1 GLUTAMINE SYNTHETASE 2"/>
    <property type="match status" value="1"/>
</dbReference>
<accession>A0AA94HPR4</accession>
<dbReference type="PANTHER" id="PTHR43785">
    <property type="entry name" value="GAMMA-GLUTAMYLPUTRESCINE SYNTHETASE"/>
    <property type="match status" value="1"/>
</dbReference>
<dbReference type="EMBL" id="FOZN01000006">
    <property type="protein sequence ID" value="SFS19388.1"/>
    <property type="molecule type" value="Genomic_DNA"/>
</dbReference>
<evidence type="ECO:0000256" key="3">
    <source>
        <dbReference type="PROSITE-ProRule" id="PRU01331"/>
    </source>
</evidence>
<evidence type="ECO:0000259" key="5">
    <source>
        <dbReference type="PROSITE" id="PS51987"/>
    </source>
</evidence>
<organism evidence="6 7">
    <name type="scientific">Agrococcus baldri</name>
    <dbReference type="NCBI Taxonomy" id="153730"/>
    <lineage>
        <taxon>Bacteria</taxon>
        <taxon>Bacillati</taxon>
        <taxon>Actinomycetota</taxon>
        <taxon>Actinomycetes</taxon>
        <taxon>Micrococcales</taxon>
        <taxon>Microbacteriaceae</taxon>
        <taxon>Agrococcus</taxon>
    </lineage>
</organism>
<evidence type="ECO:0000256" key="2">
    <source>
        <dbReference type="ARBA" id="ARBA00022598"/>
    </source>
</evidence>
<evidence type="ECO:0000313" key="6">
    <source>
        <dbReference type="EMBL" id="SFS19388.1"/>
    </source>
</evidence>
<dbReference type="AlphaFoldDB" id="A0AA94HPR4"/>
<evidence type="ECO:0000256" key="1">
    <source>
        <dbReference type="ARBA" id="ARBA00009897"/>
    </source>
</evidence>
<gene>
    <name evidence="6" type="ORF">SAMN04487783_2856</name>
</gene>
<dbReference type="Proteomes" id="UP000198506">
    <property type="component" value="Unassembled WGS sequence"/>
</dbReference>
<dbReference type="GO" id="GO:0004356">
    <property type="term" value="F:glutamine synthetase activity"/>
    <property type="evidence" value="ECO:0007669"/>
    <property type="project" value="InterPro"/>
</dbReference>
<reference evidence="6 7" key="1">
    <citation type="submission" date="2016-10" db="EMBL/GenBank/DDBJ databases">
        <authorList>
            <person name="Varghese N."/>
            <person name="Submissions S."/>
        </authorList>
    </citation>
    <scope>NUCLEOTIDE SEQUENCE [LARGE SCALE GENOMIC DNA]</scope>
    <source>
        <strain evidence="6 7">IAM 15147</strain>
    </source>
</reference>
<protein>
    <submittedName>
        <fullName evidence="6">L-glutamine synthetase</fullName>
    </submittedName>
</protein>
<keyword evidence="2" id="KW-0436">Ligase</keyword>
<dbReference type="SMART" id="SM01230">
    <property type="entry name" value="Gln-synt_C"/>
    <property type="match status" value="1"/>
</dbReference>
<proteinExistence type="inferred from homology"/>
<evidence type="ECO:0000256" key="4">
    <source>
        <dbReference type="RuleBase" id="RU000384"/>
    </source>
</evidence>
<comment type="similarity">
    <text evidence="1 3 4">Belongs to the glutamine synthetase family.</text>
</comment>
<dbReference type="InterPro" id="IPR008146">
    <property type="entry name" value="Gln_synth_cat_dom"/>
</dbReference>
<dbReference type="GO" id="GO:0006542">
    <property type="term" value="P:glutamine biosynthetic process"/>
    <property type="evidence" value="ECO:0007669"/>
    <property type="project" value="TreeGrafter"/>
</dbReference>
<feature type="domain" description="GS catalytic" evidence="5">
    <location>
        <begin position="92"/>
        <end position="425"/>
    </location>
</feature>
<dbReference type="SUPFAM" id="SSF55931">
    <property type="entry name" value="Glutamine synthetase/guanido kinase"/>
    <property type="match status" value="1"/>
</dbReference>
<keyword evidence="7" id="KW-1185">Reference proteome</keyword>
<evidence type="ECO:0000313" key="7">
    <source>
        <dbReference type="Proteomes" id="UP000198506"/>
    </source>
</evidence>
<dbReference type="Pfam" id="PF00120">
    <property type="entry name" value="Gln-synt_C"/>
    <property type="match status" value="1"/>
</dbReference>